<organism evidence="1 2">
    <name type="scientific">Rhodopirellula europaea SH398</name>
    <dbReference type="NCBI Taxonomy" id="1263868"/>
    <lineage>
        <taxon>Bacteria</taxon>
        <taxon>Pseudomonadati</taxon>
        <taxon>Planctomycetota</taxon>
        <taxon>Planctomycetia</taxon>
        <taxon>Pirellulales</taxon>
        <taxon>Pirellulaceae</taxon>
        <taxon>Rhodopirellula</taxon>
    </lineage>
</organism>
<comment type="caution">
    <text evidence="1">The sequence shown here is derived from an EMBL/GenBank/DDBJ whole genome shotgun (WGS) entry which is preliminary data.</text>
</comment>
<protein>
    <submittedName>
        <fullName evidence="1">Uncharacterized protein</fullName>
    </submittedName>
</protein>
<dbReference type="Proteomes" id="UP000011996">
    <property type="component" value="Unassembled WGS sequence"/>
</dbReference>
<reference evidence="1 2" key="1">
    <citation type="journal article" date="2013" name="Mar. Genomics">
        <title>Expression of sulfatases in Rhodopirellula baltica and the diversity of sulfatases in the genus Rhodopirellula.</title>
        <authorList>
            <person name="Wegner C.E."/>
            <person name="Richter-Heitmann T."/>
            <person name="Klindworth A."/>
            <person name="Klockow C."/>
            <person name="Richter M."/>
            <person name="Achstetter T."/>
            <person name="Glockner F.O."/>
            <person name="Harder J."/>
        </authorList>
    </citation>
    <scope>NUCLEOTIDE SEQUENCE [LARGE SCALE GENOMIC DNA]</scope>
    <source>
        <strain evidence="1 2">SH398</strain>
    </source>
</reference>
<evidence type="ECO:0000313" key="2">
    <source>
        <dbReference type="Proteomes" id="UP000011996"/>
    </source>
</evidence>
<name>M5S8D0_9BACT</name>
<gene>
    <name evidence="1" type="ORF">RESH_01577</name>
</gene>
<evidence type="ECO:0000313" key="1">
    <source>
        <dbReference type="EMBL" id="EMI27888.1"/>
    </source>
</evidence>
<sequence>MWLFSKPSDKELCDAALDFLSAADFDWLPRTFERRPQLLAGGSVTFSNDLPQQ</sequence>
<dbReference type="AlphaFoldDB" id="M5S8D0"/>
<dbReference type="EMBL" id="ANOF01000055">
    <property type="protein sequence ID" value="EMI27888.1"/>
    <property type="molecule type" value="Genomic_DNA"/>
</dbReference>
<proteinExistence type="predicted"/>
<accession>M5S8D0</accession>